<organism evidence="1 2">
    <name type="scientific">Tuber borchii</name>
    <name type="common">White truffle</name>
    <dbReference type="NCBI Taxonomy" id="42251"/>
    <lineage>
        <taxon>Eukaryota</taxon>
        <taxon>Fungi</taxon>
        <taxon>Dikarya</taxon>
        <taxon>Ascomycota</taxon>
        <taxon>Pezizomycotina</taxon>
        <taxon>Pezizomycetes</taxon>
        <taxon>Pezizales</taxon>
        <taxon>Tuberaceae</taxon>
        <taxon>Tuber</taxon>
    </lineage>
</organism>
<keyword evidence="2" id="KW-1185">Reference proteome</keyword>
<name>A0A2T6ZEB4_TUBBO</name>
<reference evidence="1 2" key="1">
    <citation type="submission" date="2017-04" db="EMBL/GenBank/DDBJ databases">
        <title>Draft genome sequence of Tuber borchii Vittad., a whitish edible truffle.</title>
        <authorList>
            <consortium name="DOE Joint Genome Institute"/>
            <person name="Murat C."/>
            <person name="Kuo A."/>
            <person name="Barry K.W."/>
            <person name="Clum A."/>
            <person name="Dockter R.B."/>
            <person name="Fauchery L."/>
            <person name="Iotti M."/>
            <person name="Kohler A."/>
            <person name="Labutti K."/>
            <person name="Lindquist E.A."/>
            <person name="Lipzen A."/>
            <person name="Ohm R.A."/>
            <person name="Wang M."/>
            <person name="Grigoriev I.V."/>
            <person name="Zambonelli A."/>
            <person name="Martin F.M."/>
        </authorList>
    </citation>
    <scope>NUCLEOTIDE SEQUENCE [LARGE SCALE GENOMIC DNA]</scope>
    <source>
        <strain evidence="1 2">Tbo3840</strain>
    </source>
</reference>
<evidence type="ECO:0000313" key="2">
    <source>
        <dbReference type="Proteomes" id="UP000244722"/>
    </source>
</evidence>
<evidence type="ECO:0000313" key="1">
    <source>
        <dbReference type="EMBL" id="PUU73822.1"/>
    </source>
</evidence>
<dbReference type="EMBL" id="NESQ01000344">
    <property type="protein sequence ID" value="PUU73822.1"/>
    <property type="molecule type" value="Genomic_DNA"/>
</dbReference>
<proteinExistence type="predicted"/>
<protein>
    <submittedName>
        <fullName evidence="1">Uncharacterized protein</fullName>
    </submittedName>
</protein>
<gene>
    <name evidence="1" type="ORF">B9Z19DRAFT_508638</name>
</gene>
<comment type="caution">
    <text evidence="1">The sequence shown here is derived from an EMBL/GenBank/DDBJ whole genome shotgun (WGS) entry which is preliminary data.</text>
</comment>
<dbReference type="Proteomes" id="UP000244722">
    <property type="component" value="Unassembled WGS sequence"/>
</dbReference>
<accession>A0A2T6ZEB4</accession>
<dbReference type="AlphaFoldDB" id="A0A2T6ZEB4"/>
<sequence length="150" mass="16410">MEPPQPEQRSYMRLSLGEGGADEVLLSSMRLPFPSARSLEEIARNGSSCSIPRLDWREQTKEIWIEQTVKDKGALVGNSVIPGPSITACLIVSLSPSLRAPKAEKGWRRPEDFLVLSLGIGSVRCSERRAIGPCRKKTMEVPAGAECSNC</sequence>